<accession>A0A1W9S244</accession>
<evidence type="ECO:0000313" key="2">
    <source>
        <dbReference type="EMBL" id="OQX90722.1"/>
    </source>
</evidence>
<proteinExistence type="predicted"/>
<dbReference type="Proteomes" id="UP000192611">
    <property type="component" value="Unassembled WGS sequence"/>
</dbReference>
<name>A0A1W9S244_9BACT</name>
<dbReference type="InterPro" id="IPR055128">
    <property type="entry name" value="HypF_C_2"/>
</dbReference>
<dbReference type="PANTHER" id="PTHR42959">
    <property type="entry name" value="CARBAMOYLTRANSFERASE"/>
    <property type="match status" value="1"/>
</dbReference>
<dbReference type="Gene3D" id="3.30.420.40">
    <property type="match status" value="1"/>
</dbReference>
<dbReference type="PANTHER" id="PTHR42959:SF1">
    <property type="entry name" value="CARBAMOYLTRANSFERASE HYPF"/>
    <property type="match status" value="1"/>
</dbReference>
<evidence type="ECO:0000259" key="1">
    <source>
        <dbReference type="Pfam" id="PF22521"/>
    </source>
</evidence>
<comment type="caution">
    <text evidence="2">The sequence shown here is derived from an EMBL/GenBank/DDBJ whole genome shotgun (WGS) entry which is preliminary data.</text>
</comment>
<feature type="domain" description="Carbamoyltransferase Kae1-like" evidence="1">
    <location>
        <begin position="16"/>
        <end position="261"/>
    </location>
</feature>
<organism evidence="2 3">
    <name type="scientific">Candidatus Coatesbacteria bacterium 4484_99</name>
    <dbReference type="NCBI Taxonomy" id="1970774"/>
    <lineage>
        <taxon>Bacteria</taxon>
        <taxon>Candidatus Coatesiibacteriota</taxon>
    </lineage>
</organism>
<evidence type="ECO:0000313" key="3">
    <source>
        <dbReference type="Proteomes" id="UP000192611"/>
    </source>
</evidence>
<sequence>LSVLAEKGLVNGRFLGLSADGTGYGSDGAVWGCEVMAFDLSGFQRLAHLEYTPMPGGETAIRKPYRMAYSYIRTHIGDIDCGRGYVKEFISSIDEEERSMLNFAIKSGVSPQTSSLGRLFDGVSCLLGICRVNTYEAEGAMKLEATAEEYNTEPYKLEVIDDGSVKTVRLRELFTGILSDIDGGLSPGEVSYRFHITIADVLSGILIDEARVGYDAVVLSGGCFQNLLILRLMMKRLRASGIEVLYNVNTPINDANICIGQAFYGGYRLGR</sequence>
<dbReference type="AlphaFoldDB" id="A0A1W9S244"/>
<gene>
    <name evidence="2" type="ORF">B6D57_02250</name>
</gene>
<dbReference type="InterPro" id="IPR051060">
    <property type="entry name" value="Carbamoyltrans_HypF-like"/>
</dbReference>
<dbReference type="GO" id="GO:0008270">
    <property type="term" value="F:zinc ion binding"/>
    <property type="evidence" value="ECO:0007669"/>
    <property type="project" value="TreeGrafter"/>
</dbReference>
<dbReference type="GO" id="GO:0016743">
    <property type="term" value="F:carboxyl- or carbamoyltransferase activity"/>
    <property type="evidence" value="ECO:0007669"/>
    <property type="project" value="TreeGrafter"/>
</dbReference>
<protein>
    <recommendedName>
        <fullName evidence="1">Carbamoyltransferase Kae1-like domain-containing protein</fullName>
    </recommendedName>
</protein>
<dbReference type="Pfam" id="PF22521">
    <property type="entry name" value="HypF_C_2"/>
    <property type="match status" value="1"/>
</dbReference>
<reference evidence="3" key="1">
    <citation type="submission" date="2017-03" db="EMBL/GenBank/DDBJ databases">
        <title>Novel pathways for hydrocarbon cycling and metabolic interdependencies in hydrothermal sediment communities.</title>
        <authorList>
            <person name="Dombrowski N."/>
            <person name="Seitz K."/>
            <person name="Teske A."/>
            <person name="Baker B."/>
        </authorList>
    </citation>
    <scope>NUCLEOTIDE SEQUENCE [LARGE SCALE GENOMIC DNA]</scope>
</reference>
<dbReference type="EMBL" id="NATQ01000032">
    <property type="protein sequence ID" value="OQX90722.1"/>
    <property type="molecule type" value="Genomic_DNA"/>
</dbReference>
<feature type="non-terminal residue" evidence="2">
    <location>
        <position position="1"/>
    </location>
</feature>
<dbReference type="GO" id="GO:0051604">
    <property type="term" value="P:protein maturation"/>
    <property type="evidence" value="ECO:0007669"/>
    <property type="project" value="TreeGrafter"/>
</dbReference>